<feature type="domain" description="SDR-like Ig" evidence="8">
    <location>
        <begin position="159"/>
        <end position="245"/>
    </location>
</feature>
<comment type="caution">
    <text evidence="9">The sequence shown here is derived from an EMBL/GenBank/DDBJ whole genome shotgun (WGS) entry which is preliminary data.</text>
</comment>
<evidence type="ECO:0000256" key="2">
    <source>
        <dbReference type="ARBA" id="ARBA00022512"/>
    </source>
</evidence>
<dbReference type="EMBL" id="JAUSUR010000007">
    <property type="protein sequence ID" value="MDQ0362634.1"/>
    <property type="molecule type" value="Genomic_DNA"/>
</dbReference>
<keyword evidence="4 7" id="KW-0732">Signal</keyword>
<feature type="chain" id="PRO_5046156585" description="SDR-like Ig domain-containing protein" evidence="7">
    <location>
        <begin position="22"/>
        <end position="1130"/>
    </location>
</feature>
<dbReference type="Proteomes" id="UP001230220">
    <property type="component" value="Unassembled WGS sequence"/>
</dbReference>
<keyword evidence="10" id="KW-1185">Reference proteome</keyword>
<keyword evidence="5" id="KW-0572">Peptidoglycan-anchor</keyword>
<dbReference type="InterPro" id="IPR041171">
    <property type="entry name" value="SDR_Ig"/>
</dbReference>
<reference evidence="9 10" key="1">
    <citation type="submission" date="2023-07" db="EMBL/GenBank/DDBJ databases">
        <title>Genomic Encyclopedia of Type Strains, Phase IV (KMG-IV): sequencing the most valuable type-strain genomes for metagenomic binning, comparative biology and taxonomic classification.</title>
        <authorList>
            <person name="Goeker M."/>
        </authorList>
    </citation>
    <scope>NUCLEOTIDE SEQUENCE [LARGE SCALE GENOMIC DNA]</scope>
    <source>
        <strain evidence="9 10">DSM 16784</strain>
    </source>
</reference>
<dbReference type="SUPFAM" id="SSF49401">
    <property type="entry name" value="Bacterial adhesins"/>
    <property type="match status" value="1"/>
</dbReference>
<evidence type="ECO:0000313" key="10">
    <source>
        <dbReference type="Proteomes" id="UP001230220"/>
    </source>
</evidence>
<accession>A0ABU0E6V7</accession>
<keyword evidence="2" id="KW-0134">Cell wall</keyword>
<evidence type="ECO:0000256" key="3">
    <source>
        <dbReference type="ARBA" id="ARBA00022525"/>
    </source>
</evidence>
<comment type="subcellular location">
    <subcellularLocation>
        <location evidence="1">Secreted</location>
        <location evidence="1">Cell wall</location>
        <topology evidence="1">Peptidoglycan-anchor</topology>
    </subcellularLocation>
</comment>
<feature type="signal peptide" evidence="7">
    <location>
        <begin position="1"/>
        <end position="21"/>
    </location>
</feature>
<evidence type="ECO:0000256" key="7">
    <source>
        <dbReference type="SAM" id="SignalP"/>
    </source>
</evidence>
<dbReference type="InterPro" id="IPR008966">
    <property type="entry name" value="Adhesion_dom_sf"/>
</dbReference>
<evidence type="ECO:0000259" key="8">
    <source>
        <dbReference type="Pfam" id="PF17961"/>
    </source>
</evidence>
<dbReference type="RefSeq" id="WP_307410420.1">
    <property type="nucleotide sequence ID" value="NZ_JAUSUR010000007.1"/>
</dbReference>
<dbReference type="Gene3D" id="2.60.40.1280">
    <property type="match status" value="1"/>
</dbReference>
<evidence type="ECO:0000256" key="6">
    <source>
        <dbReference type="SAM" id="Phobius"/>
    </source>
</evidence>
<sequence length="1130" mass="124145">MKVKKLTKIIKGMLAVLIAFTAVTLFDGEISAAEEFDIQSKVTYGENNANAVISLDLSSIHKEYTVETIKDPDGNTMDLTDFKYNVMENGTYNFYVSYFDGSNTKHEYTKMVTVENIKTVDRSGLTRSTTDYTNQVEVIDWDILDDDKNPLNNINEAIPNSRYQLRIDWILNVKNGGLLFEGDTFSINMPKNQTSGEWAVVNTEWENFTDNDDITVLGQWRIHGNKIEVKLNENVEGKQSIKGNFITGNNALYNGTVLGGIQDVKLGDIIKQIKFKQSSLSPISGKDVKQAGTTSNSVISWVFNLNGSSLNELIQKPYGRTFTDVGDMYIEDTLNGRFAGGFTVSATLQVPVDLIDGLPSGDAVRVYGITFNQIYPESKQSYEDFKNSLEPLEWGIYEGENDVQTLVIYFGSIGKDGVKYSDIDPDFAKNSANSAIKNGYYSESDRALLEQYYTEVYGDGNAIEGKIVKYRVSFQESYDKVVIDSQQTNVATVTKGNVLTNLTGKGTLEGVSGSASTVDSSKARVYLSDYNTNVALNGVFMELQRYDGTTWEEYSVWSGSTTNTDGYVDTTAIGDGTYRFVQQGAYSNEYDLQNSDGYDTGLGKVVSEAFTISSTDPEGKTVYMTNVKYKYDVVYDPGTQGTFTTITHNDVVINTATPAYNGALGSDGKPAGNAGYTFTGWLPTVSATVTEDVTYVAQWSANVDTAYKVEHYLEQTDGTYKLKETDELTGTTGESVIAVAKSYPGYIPFPLHADAKLSGTVLGDGSLTLKLYYQANTTTGYKVDHYLEQLDGSYVLKETDSLKGTTGHTVTAKAKVYTNYTFDNTVKGTVESGVVAGDESLVLKLYYTIDEAAYTVEHYVEQTDGTYVIQDTENLSELIGTTVTATAKTYTGYRLDSSHVDAIKSGVVAGDGTLVLKLYYKLDDVGYTVEHYHEQTDGSFQLESSDAYVARAGSSVSASAKTYTTHKHDAAHTSTVSTGVVAHDGSLVLRLYYVLEENPSVMPTETTYKVEHYLEQSDGTYILQDTELLPEKIGVNVSATAKDYSGYTFNKEVDGTLLNGVVLEDGSLVLKLYYTKDGKDVTIINPSKANPKQSNSSVSVGDTTNTNVFIVMLMMSGLVVLLRRRKEGIK</sequence>
<evidence type="ECO:0000256" key="1">
    <source>
        <dbReference type="ARBA" id="ARBA00004168"/>
    </source>
</evidence>
<gene>
    <name evidence="9" type="ORF">J2S15_003388</name>
</gene>
<evidence type="ECO:0000256" key="4">
    <source>
        <dbReference type="ARBA" id="ARBA00022729"/>
    </source>
</evidence>
<feature type="transmembrane region" description="Helical" evidence="6">
    <location>
        <begin position="1104"/>
        <end position="1122"/>
    </location>
</feature>
<dbReference type="Pfam" id="PF17961">
    <property type="entry name" value="Big_8"/>
    <property type="match status" value="1"/>
</dbReference>
<keyword evidence="6" id="KW-0472">Membrane</keyword>
<evidence type="ECO:0000313" key="9">
    <source>
        <dbReference type="EMBL" id="MDQ0362634.1"/>
    </source>
</evidence>
<name>A0ABU0E6V7_9FIRM</name>
<keyword evidence="6" id="KW-0812">Transmembrane</keyword>
<keyword evidence="3" id="KW-0964">Secreted</keyword>
<evidence type="ECO:0000256" key="5">
    <source>
        <dbReference type="ARBA" id="ARBA00023088"/>
    </source>
</evidence>
<protein>
    <recommendedName>
        <fullName evidence="8">SDR-like Ig domain-containing protein</fullName>
    </recommendedName>
</protein>
<proteinExistence type="predicted"/>
<dbReference type="InterPro" id="IPR011252">
    <property type="entry name" value="Fibrogen-bd_dom1"/>
</dbReference>
<keyword evidence="6" id="KW-1133">Transmembrane helix</keyword>
<organism evidence="9 10">
    <name type="scientific">Breznakia pachnodae</name>
    <dbReference type="NCBI Taxonomy" id="265178"/>
    <lineage>
        <taxon>Bacteria</taxon>
        <taxon>Bacillati</taxon>
        <taxon>Bacillota</taxon>
        <taxon>Erysipelotrichia</taxon>
        <taxon>Erysipelotrichales</taxon>
        <taxon>Erysipelotrichaceae</taxon>
        <taxon>Breznakia</taxon>
    </lineage>
</organism>